<dbReference type="EMBL" id="BAAAQM010000069">
    <property type="protein sequence ID" value="GAA2000787.1"/>
    <property type="molecule type" value="Genomic_DNA"/>
</dbReference>
<proteinExistence type="predicted"/>
<protein>
    <recommendedName>
        <fullName evidence="3">Circularly permuted type 2 ATP-grasp protein</fullName>
    </recommendedName>
</protein>
<name>A0ABN2T841_9ACTN</name>
<keyword evidence="2" id="KW-1185">Reference proteome</keyword>
<dbReference type="SUPFAM" id="SSF56059">
    <property type="entry name" value="Glutathione synthetase ATP-binding domain-like"/>
    <property type="match status" value="1"/>
</dbReference>
<gene>
    <name evidence="1" type="ORF">GCM10009838_78000</name>
</gene>
<evidence type="ECO:0000313" key="1">
    <source>
        <dbReference type="EMBL" id="GAA2000787.1"/>
    </source>
</evidence>
<evidence type="ECO:0008006" key="3">
    <source>
        <dbReference type="Google" id="ProtNLM"/>
    </source>
</evidence>
<reference evidence="1 2" key="1">
    <citation type="journal article" date="2019" name="Int. J. Syst. Evol. Microbiol.">
        <title>The Global Catalogue of Microorganisms (GCM) 10K type strain sequencing project: providing services to taxonomists for standard genome sequencing and annotation.</title>
        <authorList>
            <consortium name="The Broad Institute Genomics Platform"/>
            <consortium name="The Broad Institute Genome Sequencing Center for Infectious Disease"/>
            <person name="Wu L."/>
            <person name="Ma J."/>
        </authorList>
    </citation>
    <scope>NUCLEOTIDE SEQUENCE [LARGE SCALE GENOMIC DNA]</scope>
    <source>
        <strain evidence="1 2">JCM 16013</strain>
    </source>
</reference>
<evidence type="ECO:0000313" key="2">
    <source>
        <dbReference type="Proteomes" id="UP001499854"/>
    </source>
</evidence>
<dbReference type="Proteomes" id="UP001499854">
    <property type="component" value="Unassembled WGS sequence"/>
</dbReference>
<sequence length="450" mass="49959">MNVDVFADSHTQDPWFGTRHLRPVAPPEQIRQMLRHEIRDVGWPHQPILPAAPLALPRASYAELFRASLALLDLIRRAALESAPTTRGRLEAYRVPEFEHQLFVDDMFVEERYADCVARPDIVIGPHGPQFVEFNVNAALGGAVESFCRYEVWRRLYGEADGRLPYRHENPLAARAEMFHRLAAELGVAPRVANVGSMADAVGPRYFHLETDYLNSRGLTARFFEPDDLHEAWDAPPHLRYPLGLRNFTVTDFEELGIDLAPVQAALDHGCLLLGTQTGVFMTSKLTLGMLSEGRPWMSGAEKAFVDRYLPWTRVLSHRWTTRGERKVDLVRYAVDHRESLVLKEGGGMGGMQVVIGGQTGQAEWETAVGQASEEGTSIVQDFVTPRTCSLPVVADDVAEPYLTAIAPVFGPLLFGGRPAGVFVRFFGDGRTGLVSIVGSQCSDNAVVWI</sequence>
<comment type="caution">
    <text evidence="1">The sequence shown here is derived from an EMBL/GenBank/DDBJ whole genome shotgun (WGS) entry which is preliminary data.</text>
</comment>
<accession>A0ABN2T841</accession>
<organism evidence="1 2">
    <name type="scientific">Catenulispora subtropica</name>
    <dbReference type="NCBI Taxonomy" id="450798"/>
    <lineage>
        <taxon>Bacteria</taxon>
        <taxon>Bacillati</taxon>
        <taxon>Actinomycetota</taxon>
        <taxon>Actinomycetes</taxon>
        <taxon>Catenulisporales</taxon>
        <taxon>Catenulisporaceae</taxon>
        <taxon>Catenulispora</taxon>
    </lineage>
</organism>